<evidence type="ECO:0000256" key="1">
    <source>
        <dbReference type="SAM" id="Coils"/>
    </source>
</evidence>
<evidence type="ECO:0000256" key="2">
    <source>
        <dbReference type="SAM" id="MobiDB-lite"/>
    </source>
</evidence>
<dbReference type="GO" id="GO:0005856">
    <property type="term" value="C:cytoskeleton"/>
    <property type="evidence" value="ECO:0007669"/>
    <property type="project" value="TreeGrafter"/>
</dbReference>
<dbReference type="Proteomes" id="UP001358614">
    <property type="component" value="Chromosome 1"/>
</dbReference>
<accession>A0AAX4KJ44</accession>
<dbReference type="SUPFAM" id="SSF57997">
    <property type="entry name" value="Tropomyosin"/>
    <property type="match status" value="1"/>
</dbReference>
<dbReference type="GeneID" id="91103071"/>
<evidence type="ECO:0000313" key="3">
    <source>
        <dbReference type="EMBL" id="WWD06184.1"/>
    </source>
</evidence>
<dbReference type="AlphaFoldDB" id="A0AAX4KJ44"/>
<evidence type="ECO:0000313" key="4">
    <source>
        <dbReference type="Proteomes" id="UP001358614"/>
    </source>
</evidence>
<proteinExistence type="predicted"/>
<feature type="coiled-coil region" evidence="1">
    <location>
        <begin position="853"/>
        <end position="964"/>
    </location>
</feature>
<organism evidence="3 4">
    <name type="scientific">Kwoniella europaea PYCC6329</name>
    <dbReference type="NCBI Taxonomy" id="1423913"/>
    <lineage>
        <taxon>Eukaryota</taxon>
        <taxon>Fungi</taxon>
        <taxon>Dikarya</taxon>
        <taxon>Basidiomycota</taxon>
        <taxon>Agaricomycotina</taxon>
        <taxon>Tremellomycetes</taxon>
        <taxon>Tremellales</taxon>
        <taxon>Cryptococcaceae</taxon>
        <taxon>Kwoniella</taxon>
    </lineage>
</organism>
<feature type="region of interest" description="Disordered" evidence="2">
    <location>
        <begin position="140"/>
        <end position="159"/>
    </location>
</feature>
<dbReference type="KEGG" id="ker:91103071"/>
<dbReference type="GO" id="GO:0005200">
    <property type="term" value="F:structural constituent of cytoskeleton"/>
    <property type="evidence" value="ECO:0007669"/>
    <property type="project" value="TreeGrafter"/>
</dbReference>
<feature type="region of interest" description="Disordered" evidence="2">
    <location>
        <begin position="1"/>
        <end position="98"/>
    </location>
</feature>
<feature type="coiled-coil region" evidence="1">
    <location>
        <begin position="533"/>
        <end position="813"/>
    </location>
</feature>
<protein>
    <submittedName>
        <fullName evidence="3">Uncharacterized protein</fullName>
    </submittedName>
</protein>
<dbReference type="Gene3D" id="1.10.287.1490">
    <property type="match status" value="2"/>
</dbReference>
<dbReference type="EMBL" id="CP144089">
    <property type="protein sequence ID" value="WWD06184.1"/>
    <property type="molecule type" value="Genomic_DNA"/>
</dbReference>
<sequence length="1069" mass="123583">MEGIPPLPPHSLPPRPKYPLGQPPKLPRSYARRLISSWRDPSVNRPSIVKSKTGQDDETTVSEKTSESAINLIEDEHDPSVEVAGVSTHKRSRKEDMTGVENMKVTSRAPRNDMEYLEEEGTRVICGSMEDDTPIKKRKLPIKHTPHSSPTPSSQHDGLSVTVETTGTSVRPSVHSYPPPTPQTTPFITQIPHDSTVHTVAHTAALLAFLSEPDDQGAISLLPSTLSPAHRQSLIDLKGRMSMVDDERSFLSTKVSHLEEKLDVRSRELRDHQIIHAGVESELKMTKEKYRKLKVMYEQKEETVCSLKKSIEDTRDRHATDIERKVKELEINHTLNLASRVLEIEAQKEEESRYKLKELSEKHESDMKGKLKAVDVQHKLDIAMIKSNCTAQVKDWKDQAESLIQERNQLRVDSMVQKREGEAVNRKLDESRKDIASITEARRESELRNQANQLEIDSLIFQVVELGSAVASKEGEVHCLETENDVLEKLMKEKGWEVDKLTGRISTNEALLITLRQQKDKLVTHLKLLSVEKVALEVSKSNLEAKIVELESKEKEQNEKLSKIQEELGIYISKSRRYEQLEKDFEILAKDMELLDKEYKHCQTDNQQTKSRFASLTSQIQSLQSDLLQRDSNFEDLNKQFQLSHLSVSTAENGMEKWKKEAEDYQRDNLDLQRKIARLERQQSELSITDTPRGPKRSSVELESVRKEKLVLQEQLEELQSEREWFYDEINGYKTTIATTQTDLTQSEDRNRELEAELAKLKSSYTHLEVDLRTTEMKLQESENQCHQDLADNDALNKTILELQDHTQTLREKVKTLEKCKVDLGEKERELQSRSKRHLTVQLPSTALFEKRLANSEHRVTNLQLEISRKDDEIEKLKNLKKNLEGRCNNLNHSNKDRDRRLSLCKAKIKELERSIGEKEGVIVNITQEVEVLRGVRLELEERVKEKEETIRMLNQKLVEFQSDLDRYISAYHLPRQDLSNPKHVSRTVTQLRTRHEQSTSFRSRIMERVANRANHLQDLMTDHRSMKNERSYSVSKREYEHCSYLLNLLKDLDDSERQLGKLIDEMKA</sequence>
<name>A0AAX4KJ44_9TREE</name>
<feature type="coiled-coil region" evidence="1">
    <location>
        <begin position="386"/>
        <end position="413"/>
    </location>
</feature>
<reference evidence="3 4" key="1">
    <citation type="submission" date="2024-01" db="EMBL/GenBank/DDBJ databases">
        <title>Comparative genomics of Cryptococcus and Kwoniella reveals pathogenesis evolution and contrasting modes of karyotype evolution via chromosome fusion or intercentromeric recombination.</title>
        <authorList>
            <person name="Coelho M.A."/>
            <person name="David-Palma M."/>
            <person name="Shea T."/>
            <person name="Bowers K."/>
            <person name="McGinley-Smith S."/>
            <person name="Mohammad A.W."/>
            <person name="Gnirke A."/>
            <person name="Yurkov A.M."/>
            <person name="Nowrousian M."/>
            <person name="Sun S."/>
            <person name="Cuomo C.A."/>
            <person name="Heitman J."/>
        </authorList>
    </citation>
    <scope>NUCLEOTIDE SEQUENCE [LARGE SCALE GENOMIC DNA]</scope>
    <source>
        <strain evidence="3 4">PYCC6329</strain>
    </source>
</reference>
<gene>
    <name evidence="3" type="ORF">V865_004269</name>
</gene>
<dbReference type="RefSeq" id="XP_066084151.1">
    <property type="nucleotide sequence ID" value="XM_066228054.1"/>
</dbReference>
<dbReference type="PANTHER" id="PTHR47357">
    <property type="entry name" value="COP1-INTERACTIVE PROTEIN 1"/>
    <property type="match status" value="1"/>
</dbReference>
<dbReference type="PANTHER" id="PTHR47357:SF1">
    <property type="entry name" value="SPINDLE POLE BODY COMPONENT 110"/>
    <property type="match status" value="1"/>
</dbReference>
<keyword evidence="1" id="KW-0175">Coiled coil</keyword>
<feature type="compositionally biased region" description="Pro residues" evidence="2">
    <location>
        <begin position="1"/>
        <end position="26"/>
    </location>
</feature>
<keyword evidence="4" id="KW-1185">Reference proteome</keyword>